<feature type="transmembrane region" description="Helical" evidence="1">
    <location>
        <begin position="71"/>
        <end position="91"/>
    </location>
</feature>
<gene>
    <name evidence="2" type="ORF">GO621_05435</name>
</gene>
<keyword evidence="1" id="KW-0812">Transmembrane</keyword>
<evidence type="ECO:0008006" key="4">
    <source>
        <dbReference type="Google" id="ProtNLM"/>
    </source>
</evidence>
<evidence type="ECO:0000313" key="3">
    <source>
        <dbReference type="Proteomes" id="UP000462014"/>
    </source>
</evidence>
<keyword evidence="1" id="KW-0472">Membrane</keyword>
<dbReference type="EMBL" id="WPIK01000004">
    <property type="protein sequence ID" value="MVN20978.1"/>
    <property type="molecule type" value="Genomic_DNA"/>
</dbReference>
<accession>A0A7K1SUR6</accession>
<proteinExistence type="predicted"/>
<dbReference type="Proteomes" id="UP000462014">
    <property type="component" value="Unassembled WGS sequence"/>
</dbReference>
<name>A0A7K1SUR6_9SPHI</name>
<keyword evidence="1" id="KW-1133">Transmembrane helix</keyword>
<comment type="caution">
    <text evidence="2">The sequence shown here is derived from an EMBL/GenBank/DDBJ whole genome shotgun (WGS) entry which is preliminary data.</text>
</comment>
<keyword evidence="3" id="KW-1185">Reference proteome</keyword>
<reference evidence="2 3" key="1">
    <citation type="submission" date="2019-12" db="EMBL/GenBank/DDBJ databases">
        <title>Mucilaginibacter sp. HMF7410 genome sequencing and assembly.</title>
        <authorList>
            <person name="Kang H."/>
            <person name="Cha I."/>
            <person name="Kim H."/>
            <person name="Joh K."/>
        </authorList>
    </citation>
    <scope>NUCLEOTIDE SEQUENCE [LARGE SCALE GENOMIC DNA]</scope>
    <source>
        <strain evidence="2 3">HMF7410</strain>
    </source>
</reference>
<evidence type="ECO:0000256" key="1">
    <source>
        <dbReference type="SAM" id="Phobius"/>
    </source>
</evidence>
<organism evidence="2 3">
    <name type="scientific">Mucilaginibacter arboris</name>
    <dbReference type="NCBI Taxonomy" id="2682090"/>
    <lineage>
        <taxon>Bacteria</taxon>
        <taxon>Pseudomonadati</taxon>
        <taxon>Bacteroidota</taxon>
        <taxon>Sphingobacteriia</taxon>
        <taxon>Sphingobacteriales</taxon>
        <taxon>Sphingobacteriaceae</taxon>
        <taxon>Mucilaginibacter</taxon>
    </lineage>
</organism>
<protein>
    <recommendedName>
        <fullName evidence="4">DUF1640 domain-containing protein</fullName>
    </recommendedName>
</protein>
<dbReference type="RefSeq" id="WP_157564938.1">
    <property type="nucleotide sequence ID" value="NZ_WPIK01000004.1"/>
</dbReference>
<sequence>MTTVSITQLYSLLNEKVGKETAENLTGYIEEKIKAEFDRQSDILATKQDLSKLETKLTEKFLEAKADTIKWMFIFWIGQIAATFGFILLFLKK</sequence>
<dbReference type="AlphaFoldDB" id="A0A7K1SUR6"/>
<evidence type="ECO:0000313" key="2">
    <source>
        <dbReference type="EMBL" id="MVN20978.1"/>
    </source>
</evidence>